<dbReference type="PROSITE" id="PS51257">
    <property type="entry name" value="PROKAR_LIPOPROTEIN"/>
    <property type="match status" value="1"/>
</dbReference>
<keyword evidence="5" id="KW-1185">Reference proteome</keyword>
<reference evidence="3 6" key="3">
    <citation type="submission" date="2023-03" db="EMBL/GenBank/DDBJ databases">
        <title>Plant growth-promoting bacteria for biocontrol of bacterial wilt in tomato.</title>
        <authorList>
            <person name="Song J."/>
            <person name="Jin Y.J."/>
        </authorList>
    </citation>
    <scope>NUCLEOTIDE SEQUENCE [LARGE SCALE GENOMIC DNA]</scope>
    <source>
        <strain evidence="3 6">T36S-23</strain>
    </source>
</reference>
<protein>
    <recommendedName>
        <fullName evidence="7">Lipoprotein</fullName>
    </recommendedName>
</protein>
<gene>
    <name evidence="2" type="ORF">FHY71_09270</name>
    <name evidence="1" type="ORF">I6G77_10745</name>
    <name evidence="3" type="ORF">P3F89_09260</name>
</gene>
<dbReference type="GeneID" id="93007484"/>
<evidence type="ECO:0000313" key="3">
    <source>
        <dbReference type="EMBL" id="WMY17209.1"/>
    </source>
</evidence>
<dbReference type="EMBL" id="CP119875">
    <property type="protein sequence ID" value="WMY17209.1"/>
    <property type="molecule type" value="Genomic_DNA"/>
</dbReference>
<dbReference type="RefSeq" id="WP_000823775.1">
    <property type="nucleotide sequence ID" value="NZ_CP020937.1"/>
</dbReference>
<dbReference type="AlphaFoldDB" id="A0A5C5AAL1"/>
<dbReference type="EMBL" id="VEPV01000002">
    <property type="protein sequence ID" value="TNP16658.1"/>
    <property type="molecule type" value="Genomic_DNA"/>
</dbReference>
<dbReference type="EMBL" id="CP065739">
    <property type="protein sequence ID" value="QPR79637.1"/>
    <property type="molecule type" value="Genomic_DNA"/>
</dbReference>
<evidence type="ECO:0000313" key="6">
    <source>
        <dbReference type="Proteomes" id="UP001260090"/>
    </source>
</evidence>
<proteinExistence type="predicted"/>
<sequence length="160" mass="18289">MKRKLLTLAIPMLLITGVGCESNDKKKDEVMEASVKANKKEDYGKNATYLLKDYTEQTEEIKDLVDSRKSNKKKAEKLKELSKPYFELIDKIDKLDYQLAEDNKTPIKVSKAMIYSKSGLEKMQTGLEENDEDSIEFAKKNLDEASEIVDKATKELSKNK</sequence>
<evidence type="ECO:0000313" key="4">
    <source>
        <dbReference type="Proteomes" id="UP000312495"/>
    </source>
</evidence>
<dbReference type="Proteomes" id="UP000312495">
    <property type="component" value="Unassembled WGS sequence"/>
</dbReference>
<evidence type="ECO:0000313" key="5">
    <source>
        <dbReference type="Proteomes" id="UP000594791"/>
    </source>
</evidence>
<name>A0A5C5AAL1_9BACI</name>
<reference evidence="1 5" key="2">
    <citation type="submission" date="2020-12" db="EMBL/GenBank/DDBJ databases">
        <title>FDA dAtabase for Regulatory Grade micrObial Sequences (FDA-ARGOS): Supporting development and validation of Infectious Disease Dx tests.</title>
        <authorList>
            <person name="Nelson B."/>
            <person name="Plummer A."/>
            <person name="Tallon L."/>
            <person name="Sadzewicz L."/>
            <person name="Zhao X."/>
            <person name="Boylan J."/>
            <person name="Ott S."/>
            <person name="Bowen H."/>
            <person name="Vavikolanu K."/>
            <person name="Mehta A."/>
            <person name="Aluvathingal J."/>
            <person name="Nadendla S."/>
            <person name="Myers T."/>
            <person name="Yan Y."/>
            <person name="Sichtig H."/>
        </authorList>
    </citation>
    <scope>NUCLEOTIDE SEQUENCE [LARGE SCALE GENOMIC DNA]</scope>
    <source>
        <strain evidence="1 5">FDAARGOS_920</strain>
    </source>
</reference>
<evidence type="ECO:0000313" key="2">
    <source>
        <dbReference type="EMBL" id="TNP16658.1"/>
    </source>
</evidence>
<evidence type="ECO:0008006" key="7">
    <source>
        <dbReference type="Google" id="ProtNLM"/>
    </source>
</evidence>
<dbReference type="Proteomes" id="UP001260090">
    <property type="component" value="Chromosome"/>
</dbReference>
<evidence type="ECO:0000313" key="1">
    <source>
        <dbReference type="EMBL" id="QPR79637.1"/>
    </source>
</evidence>
<dbReference type="Proteomes" id="UP000594791">
    <property type="component" value="Chromosome"/>
</dbReference>
<accession>A0A5C5AAL1</accession>
<reference evidence="2 4" key="1">
    <citation type="submission" date="2019-06" db="EMBL/GenBank/DDBJ databases">
        <title>Biocontrol Bacillus strains from Vietnam.</title>
        <authorList>
            <person name="Borriss R."/>
            <person name="Lasch P."/>
            <person name="Thanh Tam L.T."/>
            <person name="Luong P.T."/>
            <person name="Phuong Thao L.T."/>
            <person name="Kim Chung L.T."/>
        </authorList>
    </citation>
    <scope>NUCLEOTIDE SEQUENCE [LARGE SCALE GENOMIC DNA]</scope>
    <source>
        <strain evidence="2 4">SN1</strain>
    </source>
</reference>
<organism evidence="2 4">
    <name type="scientific">Bacillus tropicus</name>
    <dbReference type="NCBI Taxonomy" id="2026188"/>
    <lineage>
        <taxon>Bacteria</taxon>
        <taxon>Bacillati</taxon>
        <taxon>Bacillota</taxon>
        <taxon>Bacilli</taxon>
        <taxon>Bacillales</taxon>
        <taxon>Bacillaceae</taxon>
        <taxon>Bacillus</taxon>
        <taxon>Bacillus cereus group</taxon>
    </lineage>
</organism>